<dbReference type="Gene3D" id="1.20.1740.10">
    <property type="entry name" value="Amino acid/polyamine transporter I"/>
    <property type="match status" value="1"/>
</dbReference>
<keyword evidence="8" id="KW-1185">Reference proteome</keyword>
<dbReference type="EMBL" id="CENE01000027">
    <property type="protein sequence ID" value="CEQ42502.1"/>
    <property type="molecule type" value="Genomic_DNA"/>
</dbReference>
<feature type="transmembrane region" description="Helical" evidence="6">
    <location>
        <begin position="169"/>
        <end position="189"/>
    </location>
</feature>
<feature type="transmembrane region" description="Helical" evidence="6">
    <location>
        <begin position="297"/>
        <end position="319"/>
    </location>
</feature>
<evidence type="ECO:0000256" key="6">
    <source>
        <dbReference type="SAM" id="Phobius"/>
    </source>
</evidence>
<dbReference type="OrthoDB" id="3900342at2759"/>
<evidence type="ECO:0000313" key="7">
    <source>
        <dbReference type="EMBL" id="CEQ42502.1"/>
    </source>
</evidence>
<dbReference type="Proteomes" id="UP000243876">
    <property type="component" value="Unassembled WGS sequence"/>
</dbReference>
<evidence type="ECO:0000256" key="1">
    <source>
        <dbReference type="ARBA" id="ARBA00004141"/>
    </source>
</evidence>
<evidence type="ECO:0000256" key="3">
    <source>
        <dbReference type="ARBA" id="ARBA00022692"/>
    </source>
</evidence>
<feature type="transmembrane region" description="Helical" evidence="6">
    <location>
        <begin position="409"/>
        <end position="433"/>
    </location>
</feature>
<feature type="transmembrane region" description="Helical" evidence="6">
    <location>
        <begin position="44"/>
        <end position="62"/>
    </location>
</feature>
<dbReference type="AlphaFoldDB" id="A0A0D6EQX2"/>
<keyword evidence="3 6" id="KW-0812">Transmembrane</keyword>
<dbReference type="GO" id="GO:0022857">
    <property type="term" value="F:transmembrane transporter activity"/>
    <property type="evidence" value="ECO:0007669"/>
    <property type="project" value="InterPro"/>
</dbReference>
<feature type="transmembrane region" description="Helical" evidence="6">
    <location>
        <begin position="453"/>
        <end position="475"/>
    </location>
</feature>
<dbReference type="InterPro" id="IPR002293">
    <property type="entry name" value="AA/rel_permease1"/>
</dbReference>
<feature type="transmembrane region" description="Helical" evidence="6">
    <location>
        <begin position="82"/>
        <end position="104"/>
    </location>
</feature>
<sequence length="523" mass="55987">MASSLDTTKSRSSMKDDSAFKTEVLAVGGAAGTMEQLTGHDRELKVSMGVWALLGLSFANMAPTTAINGSISTALNSGGSVATFAVSIISLAVAASLAEMCSAWPHAAGQAFWSYQLAPEGWGPFLSYFTAFSNICGGWSLIAAGVYIFSSGILGIAVAWHPTYEQKNWHLVLLYLGLLVIFFFANLLMIRALDRMTTTFAVINISSVVATIIALAACAPVKSTPKFVFTGFINETGWSNRGLVFLLGLLQYVPLLLAAVSSADPPHYDRSSFTIIGYDASTHLCEEAEDAGRLAPIAVLGGVVLVGIVGFCYIITLLFCIGDVSTDSFGLHGATAAYLFNLLILAFACIGILCASSRAVWSISRDGGFPLSALFKNVSPTFKVPVNALILQCTIPAILGLIYLGSETIFFAFFQLTTIGYLVSYAIPIALLFRNRDLLPPAYWRLPDPVAKICHLISLAYIPLICVLFCIPNYYPVTSSNMNYTSAISAVFVVIGTIGWYAEVRRKYKGPASAVNEVEEVSA</sequence>
<evidence type="ECO:0000256" key="5">
    <source>
        <dbReference type="ARBA" id="ARBA00023136"/>
    </source>
</evidence>
<feature type="transmembrane region" description="Helical" evidence="6">
    <location>
        <begin position="201"/>
        <end position="222"/>
    </location>
</feature>
<keyword evidence="2" id="KW-0813">Transport</keyword>
<keyword evidence="5 6" id="KW-0472">Membrane</keyword>
<dbReference type="GO" id="GO:0016020">
    <property type="term" value="C:membrane"/>
    <property type="evidence" value="ECO:0007669"/>
    <property type="project" value="UniProtKB-SubCell"/>
</dbReference>
<feature type="transmembrane region" description="Helical" evidence="6">
    <location>
        <begin position="481"/>
        <end position="502"/>
    </location>
</feature>
<reference evidence="8" key="1">
    <citation type="submission" date="2015-02" db="EMBL/GenBank/DDBJ databases">
        <authorList>
            <person name="Gon?alves P."/>
        </authorList>
    </citation>
    <scope>NUCLEOTIDE SEQUENCE [LARGE SCALE GENOMIC DNA]</scope>
</reference>
<dbReference type="Pfam" id="PF13520">
    <property type="entry name" value="AA_permease_2"/>
    <property type="match status" value="1"/>
</dbReference>
<gene>
    <name evidence="7" type="primary">SPOSA6832_04324</name>
</gene>
<dbReference type="PANTHER" id="PTHR45649">
    <property type="entry name" value="AMINO-ACID PERMEASE BAT1"/>
    <property type="match status" value="1"/>
</dbReference>
<feature type="transmembrane region" description="Helical" evidence="6">
    <location>
        <begin position="242"/>
        <end position="260"/>
    </location>
</feature>
<keyword evidence="4 6" id="KW-1133">Transmembrane helix</keyword>
<evidence type="ECO:0000256" key="2">
    <source>
        <dbReference type="ARBA" id="ARBA00022448"/>
    </source>
</evidence>
<name>A0A0D6EQX2_SPOSA</name>
<dbReference type="PANTHER" id="PTHR45649:SF14">
    <property type="entry name" value="GABA PERMEASE"/>
    <property type="match status" value="1"/>
</dbReference>
<feature type="transmembrane region" description="Helical" evidence="6">
    <location>
        <begin position="382"/>
        <end position="403"/>
    </location>
</feature>
<organism evidence="7 8">
    <name type="scientific">Sporidiobolus salmonicolor</name>
    <name type="common">Yeast-like fungus</name>
    <name type="synonym">Sporobolomyces salmonicolor</name>
    <dbReference type="NCBI Taxonomy" id="5005"/>
    <lineage>
        <taxon>Eukaryota</taxon>
        <taxon>Fungi</taxon>
        <taxon>Dikarya</taxon>
        <taxon>Basidiomycota</taxon>
        <taxon>Pucciniomycotina</taxon>
        <taxon>Microbotryomycetes</taxon>
        <taxon>Sporidiobolales</taxon>
        <taxon>Sporidiobolaceae</taxon>
        <taxon>Sporobolomyces</taxon>
    </lineage>
</organism>
<dbReference type="PIRSF" id="PIRSF006060">
    <property type="entry name" value="AA_transporter"/>
    <property type="match status" value="1"/>
</dbReference>
<comment type="subcellular location">
    <subcellularLocation>
        <location evidence="1">Membrane</location>
        <topology evidence="1">Multi-pass membrane protein</topology>
    </subcellularLocation>
</comment>
<proteinExistence type="predicted"/>
<feature type="transmembrane region" description="Helical" evidence="6">
    <location>
        <begin position="339"/>
        <end position="361"/>
    </location>
</feature>
<protein>
    <submittedName>
        <fullName evidence="7">SPOSA6832_04324-mRNA-1:cds</fullName>
    </submittedName>
</protein>
<evidence type="ECO:0000313" key="8">
    <source>
        <dbReference type="Proteomes" id="UP000243876"/>
    </source>
</evidence>
<accession>A0A0D6EQX2</accession>
<evidence type="ECO:0000256" key="4">
    <source>
        <dbReference type="ARBA" id="ARBA00022989"/>
    </source>
</evidence>